<name>A0A914Z3E0_9BILA</name>
<evidence type="ECO:0000313" key="1">
    <source>
        <dbReference type="Proteomes" id="UP000887577"/>
    </source>
</evidence>
<accession>A0A914Z3E0</accession>
<proteinExistence type="predicted"/>
<sequence length="139" mass="16579">MGTIGATVKTWKDIMGFNDTQMSLKEIENYILGEFGENVFHPNDDVNRRLIESFICTSNRNFLSEHIKPPIRIDRIKWPTAETFTKMKIEKWDDCHQPVAAFMDKEWDKFKPFLDFGFNYDKNLIERFVKYRNDFVLAK</sequence>
<dbReference type="AlphaFoldDB" id="A0A914Z3E0"/>
<reference evidence="2" key="1">
    <citation type="submission" date="2022-11" db="UniProtKB">
        <authorList>
            <consortium name="WormBaseParasite"/>
        </authorList>
    </citation>
    <scope>IDENTIFICATION</scope>
</reference>
<dbReference type="WBParaSite" id="PSU_v2.g6552.t1">
    <property type="protein sequence ID" value="PSU_v2.g6552.t1"/>
    <property type="gene ID" value="PSU_v2.g6552"/>
</dbReference>
<evidence type="ECO:0000313" key="2">
    <source>
        <dbReference type="WBParaSite" id="PSU_v2.g6552.t1"/>
    </source>
</evidence>
<dbReference type="Proteomes" id="UP000887577">
    <property type="component" value="Unplaced"/>
</dbReference>
<protein>
    <submittedName>
        <fullName evidence="2">Uncharacterized protein</fullName>
    </submittedName>
</protein>
<organism evidence="1 2">
    <name type="scientific">Panagrolaimus superbus</name>
    <dbReference type="NCBI Taxonomy" id="310955"/>
    <lineage>
        <taxon>Eukaryota</taxon>
        <taxon>Metazoa</taxon>
        <taxon>Ecdysozoa</taxon>
        <taxon>Nematoda</taxon>
        <taxon>Chromadorea</taxon>
        <taxon>Rhabditida</taxon>
        <taxon>Tylenchina</taxon>
        <taxon>Panagrolaimomorpha</taxon>
        <taxon>Panagrolaimoidea</taxon>
        <taxon>Panagrolaimidae</taxon>
        <taxon>Panagrolaimus</taxon>
    </lineage>
</organism>
<keyword evidence="1" id="KW-1185">Reference proteome</keyword>